<dbReference type="PANTHER" id="PTHR43138:SF1">
    <property type="entry name" value="N-ACETYLTRANSFERASE ACA1"/>
    <property type="match status" value="1"/>
</dbReference>
<feature type="domain" description="N-acetyltransferase" evidence="1">
    <location>
        <begin position="1"/>
        <end position="161"/>
    </location>
</feature>
<gene>
    <name evidence="2" type="ORF">RY831_01430</name>
</gene>
<evidence type="ECO:0000259" key="1">
    <source>
        <dbReference type="PROSITE" id="PS51186"/>
    </source>
</evidence>
<keyword evidence="3" id="KW-1185">Reference proteome</keyword>
<keyword evidence="2" id="KW-0808">Transferase</keyword>
<dbReference type="InterPro" id="IPR000182">
    <property type="entry name" value="GNAT_dom"/>
</dbReference>
<dbReference type="GO" id="GO:0016746">
    <property type="term" value="F:acyltransferase activity"/>
    <property type="evidence" value="ECO:0007669"/>
    <property type="project" value="UniProtKB-KW"/>
</dbReference>
<comment type="caution">
    <text evidence="2">The sequence shown here is derived from an EMBL/GenBank/DDBJ whole genome shotgun (WGS) entry which is preliminary data.</text>
</comment>
<dbReference type="InterPro" id="IPR016181">
    <property type="entry name" value="Acyl_CoA_acyltransferase"/>
</dbReference>
<organism evidence="2 3">
    <name type="scientific">Noviherbaspirillum album</name>
    <dbReference type="NCBI Taxonomy" id="3080276"/>
    <lineage>
        <taxon>Bacteria</taxon>
        <taxon>Pseudomonadati</taxon>
        <taxon>Pseudomonadota</taxon>
        <taxon>Betaproteobacteria</taxon>
        <taxon>Burkholderiales</taxon>
        <taxon>Oxalobacteraceae</taxon>
        <taxon>Noviherbaspirillum</taxon>
    </lineage>
</organism>
<dbReference type="PANTHER" id="PTHR43138">
    <property type="entry name" value="ACETYLTRANSFERASE, GNAT FAMILY"/>
    <property type="match status" value="1"/>
</dbReference>
<evidence type="ECO:0000313" key="2">
    <source>
        <dbReference type="EMBL" id="MEC4717798.1"/>
    </source>
</evidence>
<dbReference type="EC" id="2.3.1.-" evidence="2"/>
<accession>A0ABU6J2W5</accession>
<dbReference type="PROSITE" id="PS51186">
    <property type="entry name" value="GNAT"/>
    <property type="match status" value="1"/>
</dbReference>
<dbReference type="Proteomes" id="UP001352263">
    <property type="component" value="Unassembled WGS sequence"/>
</dbReference>
<sequence length="165" mass="18159">MQIRKAMESDFTSMWAIFHAIVSEGSTYVFAADASRQTAFDYWFGKDIKTYVAEDGGKIVGMYKLVANQRDRGAHVANASFMVDSAAAGKGAGKAMGEHCLREAKAAGFLAMQFNFVVSTNERAVRLWQGLGFQIAGTLPKAFQHPSLGYVDAYVMHRFLDDIVL</sequence>
<dbReference type="RefSeq" id="WP_326504546.1">
    <property type="nucleotide sequence ID" value="NZ_JAWIIV010000001.1"/>
</dbReference>
<protein>
    <submittedName>
        <fullName evidence="2">GNAT family N-acetyltransferase</fullName>
        <ecNumber evidence="2">2.3.1.-</ecNumber>
    </submittedName>
</protein>
<reference evidence="2 3" key="1">
    <citation type="submission" date="2023-10" db="EMBL/GenBank/DDBJ databases">
        <title>Noviherbaspirillum sp. CPCC 100848 genome assembly.</title>
        <authorList>
            <person name="Li X.Y."/>
            <person name="Fang X.M."/>
        </authorList>
    </citation>
    <scope>NUCLEOTIDE SEQUENCE [LARGE SCALE GENOMIC DNA]</scope>
    <source>
        <strain evidence="2 3">CPCC 100848</strain>
    </source>
</reference>
<dbReference type="InterPro" id="IPR052742">
    <property type="entry name" value="Mito_N-acetyltransferase"/>
</dbReference>
<keyword evidence="2" id="KW-0012">Acyltransferase</keyword>
<dbReference type="Pfam" id="PF00583">
    <property type="entry name" value="Acetyltransf_1"/>
    <property type="match status" value="1"/>
</dbReference>
<dbReference type="SUPFAM" id="SSF55729">
    <property type="entry name" value="Acyl-CoA N-acyltransferases (Nat)"/>
    <property type="match status" value="1"/>
</dbReference>
<dbReference type="Gene3D" id="3.40.630.30">
    <property type="match status" value="1"/>
</dbReference>
<evidence type="ECO:0000313" key="3">
    <source>
        <dbReference type="Proteomes" id="UP001352263"/>
    </source>
</evidence>
<name>A0ABU6J2W5_9BURK</name>
<dbReference type="EMBL" id="JAWIIV010000001">
    <property type="protein sequence ID" value="MEC4717798.1"/>
    <property type="molecule type" value="Genomic_DNA"/>
</dbReference>
<proteinExistence type="predicted"/>